<comment type="caution">
    <text evidence="1">The sequence shown here is derived from an EMBL/GenBank/DDBJ whole genome shotgun (WGS) entry which is preliminary data.</text>
</comment>
<keyword evidence="2" id="KW-1185">Reference proteome</keyword>
<gene>
    <name evidence="1" type="ORF">HRQ87_10205</name>
</gene>
<dbReference type="EMBL" id="JABUFE010000005">
    <property type="protein sequence ID" value="NSX55174.1"/>
    <property type="molecule type" value="Genomic_DNA"/>
</dbReference>
<dbReference type="Pfam" id="PF02620">
    <property type="entry name" value="YceD"/>
    <property type="match status" value="1"/>
</dbReference>
<dbReference type="Proteomes" id="UP000777935">
    <property type="component" value="Unassembled WGS sequence"/>
</dbReference>
<evidence type="ECO:0000313" key="2">
    <source>
        <dbReference type="Proteomes" id="UP000777935"/>
    </source>
</evidence>
<name>A0ABX2IQM4_9RHOB</name>
<dbReference type="RefSeq" id="WP_174137948.1">
    <property type="nucleotide sequence ID" value="NZ_JABUFE010000005.1"/>
</dbReference>
<reference evidence="1 2" key="1">
    <citation type="submission" date="2020-06" db="EMBL/GenBank/DDBJ databases">
        <title>Sulfitobacter algicola sp. nov., isolated from green algae.</title>
        <authorList>
            <person name="Wang C."/>
        </authorList>
    </citation>
    <scope>NUCLEOTIDE SEQUENCE [LARGE SCALE GENOMIC DNA]</scope>
    <source>
        <strain evidence="1 2">1151</strain>
    </source>
</reference>
<sequence length="184" mass="20061">MAIQKNVLRVADLPQKKPTQFDIQPEAAQLDQITDQLELSALRKVRFKGVVAPIGQRDWELTAHLGATVVQPCVVTLAPVTTRIEEDISRLYLRELPEISEGSEIEMNTDDTVEALPATLNLDDILIEALALALPLYPKADDAALTQAAFTKPGEKAMTDDDARPFAGLASLRDKLNKDSDGSA</sequence>
<dbReference type="InterPro" id="IPR003772">
    <property type="entry name" value="YceD"/>
</dbReference>
<proteinExistence type="predicted"/>
<accession>A0ABX2IQM4</accession>
<organism evidence="1 2">
    <name type="scientific">Parasulfitobacter algicola</name>
    <dbReference type="NCBI Taxonomy" id="2614809"/>
    <lineage>
        <taxon>Bacteria</taxon>
        <taxon>Pseudomonadati</taxon>
        <taxon>Pseudomonadota</taxon>
        <taxon>Alphaproteobacteria</taxon>
        <taxon>Rhodobacterales</taxon>
        <taxon>Roseobacteraceae</taxon>
        <taxon>Parasulfitobacter</taxon>
    </lineage>
</organism>
<evidence type="ECO:0000313" key="1">
    <source>
        <dbReference type="EMBL" id="NSX55174.1"/>
    </source>
</evidence>
<protein>
    <submittedName>
        <fullName evidence="1">DUF177 domain-containing protein</fullName>
    </submittedName>
</protein>